<accession>A0AAD6VPR6</accession>
<sequence length="212" mass="22916">MGIDRRAALIIISLSRSGGPKGRPPEASLSRPIFGHATVACAPSPMPGNLAPAPHLVATKGIATHHSLNHRDQTPRAKARSANVDPPPLPAPSPRPSDFDVTPCPTHVTHHTRNAKRTLNAHWPQASPPRRHTISIRLSPSRLFSSGIEEFEFEAACGDVAVRILGIATNIIMTRSERIFVRVISRMSRVPRAACGALAYLRRAREAPSSLD</sequence>
<organism evidence="2 3">
    <name type="scientific">Mycena pura</name>
    <dbReference type="NCBI Taxonomy" id="153505"/>
    <lineage>
        <taxon>Eukaryota</taxon>
        <taxon>Fungi</taxon>
        <taxon>Dikarya</taxon>
        <taxon>Basidiomycota</taxon>
        <taxon>Agaricomycotina</taxon>
        <taxon>Agaricomycetes</taxon>
        <taxon>Agaricomycetidae</taxon>
        <taxon>Agaricales</taxon>
        <taxon>Marasmiineae</taxon>
        <taxon>Mycenaceae</taxon>
        <taxon>Mycena</taxon>
    </lineage>
</organism>
<comment type="caution">
    <text evidence="2">The sequence shown here is derived from an EMBL/GenBank/DDBJ whole genome shotgun (WGS) entry which is preliminary data.</text>
</comment>
<gene>
    <name evidence="2" type="ORF">GGX14DRAFT_562061</name>
</gene>
<evidence type="ECO:0000313" key="2">
    <source>
        <dbReference type="EMBL" id="KAJ7216498.1"/>
    </source>
</evidence>
<protein>
    <submittedName>
        <fullName evidence="2">Uncharacterized protein</fullName>
    </submittedName>
</protein>
<evidence type="ECO:0000313" key="3">
    <source>
        <dbReference type="Proteomes" id="UP001219525"/>
    </source>
</evidence>
<dbReference type="AlphaFoldDB" id="A0AAD6VPR6"/>
<dbReference type="EMBL" id="JARJCW010000015">
    <property type="protein sequence ID" value="KAJ7216498.1"/>
    <property type="molecule type" value="Genomic_DNA"/>
</dbReference>
<evidence type="ECO:0000256" key="1">
    <source>
        <dbReference type="SAM" id="MobiDB-lite"/>
    </source>
</evidence>
<dbReference type="Proteomes" id="UP001219525">
    <property type="component" value="Unassembled WGS sequence"/>
</dbReference>
<feature type="compositionally biased region" description="Pro residues" evidence="1">
    <location>
        <begin position="85"/>
        <end position="95"/>
    </location>
</feature>
<name>A0AAD6VPR6_9AGAR</name>
<keyword evidence="3" id="KW-1185">Reference proteome</keyword>
<feature type="region of interest" description="Disordered" evidence="1">
    <location>
        <begin position="66"/>
        <end position="97"/>
    </location>
</feature>
<reference evidence="2" key="1">
    <citation type="submission" date="2023-03" db="EMBL/GenBank/DDBJ databases">
        <title>Massive genome expansion in bonnet fungi (Mycena s.s.) driven by repeated elements and novel gene families across ecological guilds.</title>
        <authorList>
            <consortium name="Lawrence Berkeley National Laboratory"/>
            <person name="Harder C.B."/>
            <person name="Miyauchi S."/>
            <person name="Viragh M."/>
            <person name="Kuo A."/>
            <person name="Thoen E."/>
            <person name="Andreopoulos B."/>
            <person name="Lu D."/>
            <person name="Skrede I."/>
            <person name="Drula E."/>
            <person name="Henrissat B."/>
            <person name="Morin E."/>
            <person name="Kohler A."/>
            <person name="Barry K."/>
            <person name="LaButti K."/>
            <person name="Morin E."/>
            <person name="Salamov A."/>
            <person name="Lipzen A."/>
            <person name="Mereny Z."/>
            <person name="Hegedus B."/>
            <person name="Baldrian P."/>
            <person name="Stursova M."/>
            <person name="Weitz H."/>
            <person name="Taylor A."/>
            <person name="Grigoriev I.V."/>
            <person name="Nagy L.G."/>
            <person name="Martin F."/>
            <person name="Kauserud H."/>
        </authorList>
    </citation>
    <scope>NUCLEOTIDE SEQUENCE</scope>
    <source>
        <strain evidence="2">9144</strain>
    </source>
</reference>
<proteinExistence type="predicted"/>